<dbReference type="RefSeq" id="WP_218120878.1">
    <property type="nucleotide sequence ID" value="NZ_FNFC01000009.1"/>
</dbReference>
<dbReference type="GO" id="GO:0008081">
    <property type="term" value="F:phosphoric diester hydrolase activity"/>
    <property type="evidence" value="ECO:0007669"/>
    <property type="project" value="InterPro"/>
</dbReference>
<feature type="region of interest" description="Disordered" evidence="1">
    <location>
        <begin position="151"/>
        <end position="177"/>
    </location>
</feature>
<dbReference type="CDD" id="cd08556">
    <property type="entry name" value="GDPD"/>
    <property type="match status" value="1"/>
</dbReference>
<protein>
    <submittedName>
        <fullName evidence="3">Glycerophosphoryl diester phosphodiesterase</fullName>
    </submittedName>
</protein>
<dbReference type="SUPFAM" id="SSF51695">
    <property type="entry name" value="PLC-like phosphodiesterases"/>
    <property type="match status" value="1"/>
</dbReference>
<dbReference type="AlphaFoldDB" id="A0A1G8WKI4"/>
<dbReference type="Proteomes" id="UP000198856">
    <property type="component" value="Unassembled WGS sequence"/>
</dbReference>
<dbReference type="GO" id="GO:0006629">
    <property type="term" value="P:lipid metabolic process"/>
    <property type="evidence" value="ECO:0007669"/>
    <property type="project" value="InterPro"/>
</dbReference>
<dbReference type="Pfam" id="PF03009">
    <property type="entry name" value="GDPD"/>
    <property type="match status" value="1"/>
</dbReference>
<accession>A0A1G8WKI4</accession>
<feature type="compositionally biased region" description="Polar residues" evidence="1">
    <location>
        <begin position="151"/>
        <end position="165"/>
    </location>
</feature>
<dbReference type="EMBL" id="FNFC01000009">
    <property type="protein sequence ID" value="SDJ78175.1"/>
    <property type="molecule type" value="Genomic_DNA"/>
</dbReference>
<dbReference type="STRING" id="890420.SAMN05216226_10948"/>
<organism evidence="3 4">
    <name type="scientific">Halovenus aranensis</name>
    <dbReference type="NCBI Taxonomy" id="890420"/>
    <lineage>
        <taxon>Archaea</taxon>
        <taxon>Methanobacteriati</taxon>
        <taxon>Methanobacteriota</taxon>
        <taxon>Stenosarchaea group</taxon>
        <taxon>Halobacteria</taxon>
        <taxon>Halobacteriales</taxon>
        <taxon>Haloarculaceae</taxon>
        <taxon>Halovenus</taxon>
    </lineage>
</organism>
<dbReference type="PANTHER" id="PTHR46211">
    <property type="entry name" value="GLYCEROPHOSPHORYL DIESTER PHOSPHODIESTERASE"/>
    <property type="match status" value="1"/>
</dbReference>
<evidence type="ECO:0000256" key="1">
    <source>
        <dbReference type="SAM" id="MobiDB-lite"/>
    </source>
</evidence>
<reference evidence="3 4" key="1">
    <citation type="submission" date="2016-10" db="EMBL/GenBank/DDBJ databases">
        <authorList>
            <person name="de Groot N.N."/>
        </authorList>
    </citation>
    <scope>NUCLEOTIDE SEQUENCE [LARGE SCALE GENOMIC DNA]</scope>
    <source>
        <strain evidence="3 4">IBRC-M10015</strain>
    </source>
</reference>
<dbReference type="OrthoDB" id="19020at2157"/>
<dbReference type="InterPro" id="IPR017946">
    <property type="entry name" value="PLC-like_Pdiesterase_TIM-brl"/>
</dbReference>
<keyword evidence="4" id="KW-1185">Reference proteome</keyword>
<proteinExistence type="predicted"/>
<feature type="domain" description="GP-PDE" evidence="2">
    <location>
        <begin position="12"/>
        <end position="61"/>
    </location>
</feature>
<evidence type="ECO:0000313" key="4">
    <source>
        <dbReference type="Proteomes" id="UP000198856"/>
    </source>
</evidence>
<dbReference type="Gene3D" id="3.20.20.190">
    <property type="entry name" value="Phosphatidylinositol (PI) phosphodiesterase"/>
    <property type="match status" value="2"/>
</dbReference>
<name>A0A1G8WKI4_9EURY</name>
<evidence type="ECO:0000313" key="3">
    <source>
        <dbReference type="EMBL" id="SDJ78175.1"/>
    </source>
</evidence>
<dbReference type="InterPro" id="IPR030395">
    <property type="entry name" value="GP_PDE_dom"/>
</dbReference>
<evidence type="ECO:0000259" key="2">
    <source>
        <dbReference type="Pfam" id="PF03009"/>
    </source>
</evidence>
<dbReference type="PANTHER" id="PTHR46211:SF14">
    <property type="entry name" value="GLYCEROPHOSPHODIESTER PHOSPHODIESTERASE"/>
    <property type="match status" value="1"/>
</dbReference>
<sequence length="177" mass="18699">MRQGQRLQVIGHRGCGTHYPENTLTAIRGCVPHVDAVEIDVRRCASGEIVVFHDETVDGATEPIPTLAEALDALPDDTGVNVELKHAGMADEVAALLRAVDDAMVSSFEAAALEPFREESIPTAYLFGEGFASGLDTATALGCSFSPTTQTPTVNASNRPTTAAWPSTRGRFPASAM</sequence>
<gene>
    <name evidence="3" type="ORF">SAMN05216226_10948</name>
</gene>